<dbReference type="PANTHER" id="PTHR23402:SF1">
    <property type="entry name" value="PYROGLUTAMYL-PEPTIDASE I"/>
    <property type="match status" value="1"/>
</dbReference>
<dbReference type="InterPro" id="IPR016125">
    <property type="entry name" value="Peptidase_C15-like"/>
</dbReference>
<dbReference type="InterPro" id="IPR036440">
    <property type="entry name" value="Peptidase_C15-like_sf"/>
</dbReference>
<gene>
    <name evidence="5" type="ORF">KME07_05415</name>
</gene>
<dbReference type="SUPFAM" id="SSF53182">
    <property type="entry name" value="Pyrrolidone carboxyl peptidase (pyroglutamate aminopeptidase)"/>
    <property type="match status" value="1"/>
</dbReference>
<protein>
    <submittedName>
        <fullName evidence="5">Peptidase C15</fullName>
    </submittedName>
</protein>
<evidence type="ECO:0000256" key="4">
    <source>
        <dbReference type="ARBA" id="ARBA00022807"/>
    </source>
</evidence>
<reference evidence="5" key="1">
    <citation type="submission" date="2021-05" db="EMBL/GenBank/DDBJ databases">
        <authorList>
            <person name="Pietrasiak N."/>
            <person name="Ward R."/>
            <person name="Stajich J.E."/>
            <person name="Kurbessoian T."/>
        </authorList>
    </citation>
    <scope>NUCLEOTIDE SEQUENCE</scope>
    <source>
        <strain evidence="5">GSE-TBD4-15B</strain>
    </source>
</reference>
<dbReference type="Gene3D" id="3.40.630.20">
    <property type="entry name" value="Peptidase C15, pyroglutamyl peptidase I-like"/>
    <property type="match status" value="2"/>
</dbReference>
<dbReference type="EMBL" id="JAHHHV010000023">
    <property type="protein sequence ID" value="MBW4464862.1"/>
    <property type="molecule type" value="Genomic_DNA"/>
</dbReference>
<dbReference type="GO" id="GO:0008234">
    <property type="term" value="F:cysteine-type peptidase activity"/>
    <property type="evidence" value="ECO:0007669"/>
    <property type="project" value="UniProtKB-KW"/>
</dbReference>
<sequence>MTQRLLITSFAPWLAHQPANSSDQLLVELAQMPDFSPALANSVAMFRQLPVNLPVARSLTIAKFQQLRPQILLCCGMAESRQKLSLEAEAVWGDSVLKTGLDVEQLASSLPDTVVSHDAGRFVCNSLYHAMLNYVSSYPDCHALFLHVPLLTAQNRSGLVQEFRALVDLLLAKVL</sequence>
<evidence type="ECO:0000313" key="6">
    <source>
        <dbReference type="Proteomes" id="UP000707356"/>
    </source>
</evidence>
<name>A0A951P8U7_9CYAN</name>
<evidence type="ECO:0000256" key="1">
    <source>
        <dbReference type="ARBA" id="ARBA00006641"/>
    </source>
</evidence>
<keyword evidence="4" id="KW-0788">Thiol protease</keyword>
<keyword evidence="3" id="KW-0378">Hydrolase</keyword>
<dbReference type="AlphaFoldDB" id="A0A951P8U7"/>
<dbReference type="GO" id="GO:0006508">
    <property type="term" value="P:proteolysis"/>
    <property type="evidence" value="ECO:0007669"/>
    <property type="project" value="UniProtKB-KW"/>
</dbReference>
<organism evidence="5 6">
    <name type="scientific">Pegethrix bostrychoides GSE-TBD4-15B</name>
    <dbReference type="NCBI Taxonomy" id="2839662"/>
    <lineage>
        <taxon>Bacteria</taxon>
        <taxon>Bacillati</taxon>
        <taxon>Cyanobacteriota</taxon>
        <taxon>Cyanophyceae</taxon>
        <taxon>Oculatellales</taxon>
        <taxon>Oculatellaceae</taxon>
        <taxon>Pegethrix</taxon>
    </lineage>
</organism>
<dbReference type="Proteomes" id="UP000707356">
    <property type="component" value="Unassembled WGS sequence"/>
</dbReference>
<comment type="caution">
    <text evidence="5">The sequence shown here is derived from an EMBL/GenBank/DDBJ whole genome shotgun (WGS) entry which is preliminary data.</text>
</comment>
<keyword evidence="2" id="KW-0645">Protease</keyword>
<evidence type="ECO:0000256" key="3">
    <source>
        <dbReference type="ARBA" id="ARBA00022801"/>
    </source>
</evidence>
<evidence type="ECO:0000256" key="2">
    <source>
        <dbReference type="ARBA" id="ARBA00022670"/>
    </source>
</evidence>
<dbReference type="PANTHER" id="PTHR23402">
    <property type="entry name" value="PROTEASE FAMILY C15 PYROGLUTAMYL-PEPTIDASE I-RELATED"/>
    <property type="match status" value="1"/>
</dbReference>
<comment type="similarity">
    <text evidence="1">Belongs to the peptidase C15 family.</text>
</comment>
<evidence type="ECO:0000313" key="5">
    <source>
        <dbReference type="EMBL" id="MBW4464862.1"/>
    </source>
</evidence>
<reference evidence="5" key="2">
    <citation type="journal article" date="2022" name="Microbiol. Resour. Announc.">
        <title>Metagenome Sequencing to Explore Phylogenomics of Terrestrial Cyanobacteria.</title>
        <authorList>
            <person name="Ward R.D."/>
            <person name="Stajich J.E."/>
            <person name="Johansen J.R."/>
            <person name="Huntemann M."/>
            <person name="Clum A."/>
            <person name="Foster B."/>
            <person name="Foster B."/>
            <person name="Roux S."/>
            <person name="Palaniappan K."/>
            <person name="Varghese N."/>
            <person name="Mukherjee S."/>
            <person name="Reddy T.B.K."/>
            <person name="Daum C."/>
            <person name="Copeland A."/>
            <person name="Chen I.A."/>
            <person name="Ivanova N.N."/>
            <person name="Kyrpides N.C."/>
            <person name="Shapiro N."/>
            <person name="Eloe-Fadrosh E.A."/>
            <person name="Pietrasiak N."/>
        </authorList>
    </citation>
    <scope>NUCLEOTIDE SEQUENCE</scope>
    <source>
        <strain evidence="5">GSE-TBD4-15B</strain>
    </source>
</reference>
<accession>A0A951P8U7</accession>
<proteinExistence type="inferred from homology"/>